<dbReference type="InterPro" id="IPR057602">
    <property type="entry name" value="Zfn-CCCH_PARP12"/>
</dbReference>
<dbReference type="GO" id="GO:0008270">
    <property type="term" value="F:zinc ion binding"/>
    <property type="evidence" value="ECO:0007669"/>
    <property type="project" value="UniProtKB-KW"/>
</dbReference>
<keyword evidence="2 4" id="KW-0863">Zinc-finger</keyword>
<dbReference type="PROSITE" id="PS00518">
    <property type="entry name" value="ZF_RING_1"/>
    <property type="match status" value="1"/>
</dbReference>
<reference evidence="8 9" key="1">
    <citation type="submission" date="2019-07" db="EMBL/GenBank/DDBJ databases">
        <title>Draft genome assembly of a fouling barnacle, Amphibalanus amphitrite (Darwin, 1854): The first reference genome for Thecostraca.</title>
        <authorList>
            <person name="Kim W."/>
        </authorList>
    </citation>
    <scope>NUCLEOTIDE SEQUENCE [LARGE SCALE GENOMIC DNA]</scope>
    <source>
        <strain evidence="8">SNU_AA5</strain>
        <tissue evidence="8">Soma without cirri and trophi</tissue>
    </source>
</reference>
<dbReference type="PROSITE" id="PS50089">
    <property type="entry name" value="ZF_RING_2"/>
    <property type="match status" value="1"/>
</dbReference>
<dbReference type="InterPro" id="IPR013083">
    <property type="entry name" value="Znf_RING/FYVE/PHD"/>
</dbReference>
<dbReference type="InterPro" id="IPR017907">
    <property type="entry name" value="Znf_RING_CS"/>
</dbReference>
<dbReference type="InterPro" id="IPR000571">
    <property type="entry name" value="Znf_CCCH"/>
</dbReference>
<dbReference type="PANTHER" id="PTHR23327">
    <property type="entry name" value="RING FINGER PROTEIN 127"/>
    <property type="match status" value="1"/>
</dbReference>
<dbReference type="Gene3D" id="3.30.40.10">
    <property type="entry name" value="Zinc/RING finger domain, C3HC4 (zinc finger)"/>
    <property type="match status" value="1"/>
</dbReference>
<keyword evidence="3 4" id="KW-0862">Zinc</keyword>
<evidence type="ECO:0000313" key="9">
    <source>
        <dbReference type="Proteomes" id="UP000440578"/>
    </source>
</evidence>
<comment type="caution">
    <text evidence="8">The sequence shown here is derived from an EMBL/GenBank/DDBJ whole genome shotgun (WGS) entry which is preliminary data.</text>
</comment>
<evidence type="ECO:0000259" key="6">
    <source>
        <dbReference type="PROSITE" id="PS50089"/>
    </source>
</evidence>
<protein>
    <submittedName>
        <fullName evidence="8">E3 ubiquitin-protein ligase rnf8-B</fullName>
    </submittedName>
</protein>
<keyword evidence="9" id="KW-1185">Reference proteome</keyword>
<feature type="zinc finger region" description="C3H1-type" evidence="4">
    <location>
        <begin position="131"/>
        <end position="153"/>
    </location>
</feature>
<sequence>MTLENLGFKGKDDLDLVLTSMQRKMRGVRINLCYTYNANECASSGCRRLHLCYPYVLGRCTEDECELSHSVTDGEHNLKVLREADMANEPASLVVQTLAEVLTEWPLRLTICRDFWRNPGGCEGRCRRLHACPSYIKGNCWYGERCYKRHNLCDPHNQRTLAFFGCTEAEALAQFAARNMAAAEYAGGGNTAEAEHCGELAAAADTRVRKEQSDGLSDEQKLIEYLQQFRRRKVQREQERQKRRERLQHIERQIERKEEGDTDPGHHTSARSLTQEPRTCKEKLKLQVKQLLEEQEQHVRDLARFKKLFSTQLEYMKCAVCKGVFKRPVTLSCSHTFCEVCVESRRRQSEACPLCFQPVYATTRCSVIDKILVSLADIPL</sequence>
<organism evidence="8 9">
    <name type="scientific">Amphibalanus amphitrite</name>
    <name type="common">Striped barnacle</name>
    <name type="synonym">Balanus amphitrite</name>
    <dbReference type="NCBI Taxonomy" id="1232801"/>
    <lineage>
        <taxon>Eukaryota</taxon>
        <taxon>Metazoa</taxon>
        <taxon>Ecdysozoa</taxon>
        <taxon>Arthropoda</taxon>
        <taxon>Crustacea</taxon>
        <taxon>Multicrustacea</taxon>
        <taxon>Cirripedia</taxon>
        <taxon>Thoracica</taxon>
        <taxon>Thoracicalcarea</taxon>
        <taxon>Balanomorpha</taxon>
        <taxon>Balanoidea</taxon>
        <taxon>Balanidae</taxon>
        <taxon>Amphibalaninae</taxon>
        <taxon>Amphibalanus</taxon>
    </lineage>
</organism>
<dbReference type="AlphaFoldDB" id="A0A6A4VJE2"/>
<dbReference type="PROSITE" id="PS50103">
    <property type="entry name" value="ZF_C3H1"/>
    <property type="match status" value="1"/>
</dbReference>
<accession>A0A6A4VJE2</accession>
<evidence type="ECO:0000256" key="4">
    <source>
        <dbReference type="PROSITE-ProRule" id="PRU00723"/>
    </source>
</evidence>
<dbReference type="EMBL" id="VIIS01001555">
    <property type="protein sequence ID" value="KAF0296507.1"/>
    <property type="molecule type" value="Genomic_DNA"/>
</dbReference>
<evidence type="ECO:0000256" key="5">
    <source>
        <dbReference type="SAM" id="MobiDB-lite"/>
    </source>
</evidence>
<evidence type="ECO:0000256" key="3">
    <source>
        <dbReference type="ARBA" id="ARBA00022833"/>
    </source>
</evidence>
<gene>
    <name evidence="8" type="primary">rnf8-B_4</name>
    <name evidence="8" type="ORF">FJT64_006066</name>
</gene>
<dbReference type="SMART" id="SM00184">
    <property type="entry name" value="RING"/>
    <property type="match status" value="1"/>
</dbReference>
<dbReference type="Pfam" id="PF25261">
    <property type="entry name" value="zf-CCCH_PARP12"/>
    <property type="match status" value="1"/>
</dbReference>
<keyword evidence="1 4" id="KW-0479">Metal-binding</keyword>
<dbReference type="SUPFAM" id="SSF57850">
    <property type="entry name" value="RING/U-box"/>
    <property type="match status" value="1"/>
</dbReference>
<dbReference type="SMART" id="SM00356">
    <property type="entry name" value="ZnF_C3H1"/>
    <property type="match status" value="2"/>
</dbReference>
<feature type="domain" description="RING-type" evidence="6">
    <location>
        <begin position="318"/>
        <end position="355"/>
    </location>
</feature>
<dbReference type="Pfam" id="PF13923">
    <property type="entry name" value="zf-C3HC4_2"/>
    <property type="match status" value="1"/>
</dbReference>
<feature type="domain" description="C3H1-type" evidence="7">
    <location>
        <begin position="131"/>
        <end position="153"/>
    </location>
</feature>
<dbReference type="InterPro" id="IPR001841">
    <property type="entry name" value="Znf_RING"/>
</dbReference>
<name>A0A6A4VJE2_AMPAM</name>
<dbReference type="OrthoDB" id="5330228at2759"/>
<evidence type="ECO:0000256" key="1">
    <source>
        <dbReference type="ARBA" id="ARBA00022723"/>
    </source>
</evidence>
<dbReference type="Proteomes" id="UP000440578">
    <property type="component" value="Unassembled WGS sequence"/>
</dbReference>
<evidence type="ECO:0000256" key="2">
    <source>
        <dbReference type="ARBA" id="ARBA00022771"/>
    </source>
</evidence>
<feature type="region of interest" description="Disordered" evidence="5">
    <location>
        <begin position="251"/>
        <end position="277"/>
    </location>
</feature>
<feature type="compositionally biased region" description="Basic and acidic residues" evidence="5">
    <location>
        <begin position="251"/>
        <end position="266"/>
    </location>
</feature>
<evidence type="ECO:0000313" key="8">
    <source>
        <dbReference type="EMBL" id="KAF0296507.1"/>
    </source>
</evidence>
<evidence type="ECO:0000259" key="7">
    <source>
        <dbReference type="PROSITE" id="PS50103"/>
    </source>
</evidence>
<proteinExistence type="predicted"/>